<protein>
    <recommendedName>
        <fullName evidence="5">Integral membrane protein</fullName>
    </recommendedName>
</protein>
<evidence type="ECO:0000256" key="1">
    <source>
        <dbReference type="SAM" id="MobiDB-lite"/>
    </source>
</evidence>
<evidence type="ECO:0000313" key="3">
    <source>
        <dbReference type="EMBL" id="MFC6239176.1"/>
    </source>
</evidence>
<keyword evidence="2" id="KW-1133">Transmembrane helix</keyword>
<keyword evidence="4" id="KW-1185">Reference proteome</keyword>
<accession>A0ABW1T3T0</accession>
<feature type="transmembrane region" description="Helical" evidence="2">
    <location>
        <begin position="160"/>
        <end position="177"/>
    </location>
</feature>
<comment type="caution">
    <text evidence="3">The sequence shown here is derived from an EMBL/GenBank/DDBJ whole genome shotgun (WGS) entry which is preliminary data.</text>
</comment>
<dbReference type="EMBL" id="JBHSTI010000008">
    <property type="protein sequence ID" value="MFC6239176.1"/>
    <property type="molecule type" value="Genomic_DNA"/>
</dbReference>
<reference evidence="4" key="1">
    <citation type="journal article" date="2019" name="Int. J. Syst. Evol. Microbiol.">
        <title>The Global Catalogue of Microorganisms (GCM) 10K type strain sequencing project: providing services to taxonomists for standard genome sequencing and annotation.</title>
        <authorList>
            <consortium name="The Broad Institute Genomics Platform"/>
            <consortium name="The Broad Institute Genome Sequencing Center for Infectious Disease"/>
            <person name="Wu L."/>
            <person name="Ma J."/>
        </authorList>
    </citation>
    <scope>NUCLEOTIDE SEQUENCE [LARGE SCALE GENOMIC DNA]</scope>
    <source>
        <strain evidence="4">CGMCC 4.7317</strain>
    </source>
</reference>
<dbReference type="RefSeq" id="WP_386768015.1">
    <property type="nucleotide sequence ID" value="NZ_JBHSTI010000008.1"/>
</dbReference>
<feature type="transmembrane region" description="Helical" evidence="2">
    <location>
        <begin position="57"/>
        <end position="82"/>
    </location>
</feature>
<name>A0ABW1T3T0_9ACTN</name>
<evidence type="ECO:0000313" key="4">
    <source>
        <dbReference type="Proteomes" id="UP001596138"/>
    </source>
</evidence>
<feature type="transmembrane region" description="Helical" evidence="2">
    <location>
        <begin position="129"/>
        <end position="148"/>
    </location>
</feature>
<evidence type="ECO:0000256" key="2">
    <source>
        <dbReference type="SAM" id="Phobius"/>
    </source>
</evidence>
<feature type="compositionally biased region" description="Basic and acidic residues" evidence="1">
    <location>
        <begin position="17"/>
        <end position="29"/>
    </location>
</feature>
<dbReference type="Proteomes" id="UP001596138">
    <property type="component" value="Unassembled WGS sequence"/>
</dbReference>
<feature type="region of interest" description="Disordered" evidence="1">
    <location>
        <begin position="1"/>
        <end position="29"/>
    </location>
</feature>
<sequence>MTAPPPENPATAPVPATEHEDEGRYDAGDPHRRRSAHLLGLIVSGAVLATAPDDYRLARVCAALVATLAVYWIAETYVHWIATRTIHRRDLTGPERMRIVKDGWPLMAASIVPVVVLLVEALLQIETATAVKVALVVNTLLLGLVGWNMGRAGGLRGARLLASSCLTALFGVVMIVLKSSLH</sequence>
<proteinExistence type="predicted"/>
<feature type="transmembrane region" description="Helical" evidence="2">
    <location>
        <begin position="103"/>
        <end position="123"/>
    </location>
</feature>
<keyword evidence="2" id="KW-0812">Transmembrane</keyword>
<keyword evidence="2" id="KW-0472">Membrane</keyword>
<organism evidence="3 4">
    <name type="scientific">Longivirga aurantiaca</name>
    <dbReference type="NCBI Taxonomy" id="1837743"/>
    <lineage>
        <taxon>Bacteria</taxon>
        <taxon>Bacillati</taxon>
        <taxon>Actinomycetota</taxon>
        <taxon>Actinomycetes</taxon>
        <taxon>Sporichthyales</taxon>
        <taxon>Sporichthyaceae</taxon>
        <taxon>Longivirga</taxon>
    </lineage>
</organism>
<evidence type="ECO:0008006" key="5">
    <source>
        <dbReference type="Google" id="ProtNLM"/>
    </source>
</evidence>
<gene>
    <name evidence="3" type="ORF">ACFQGU_14940</name>
</gene>